<evidence type="ECO:0000313" key="1">
    <source>
        <dbReference type="EMBL" id="GCC22197.1"/>
    </source>
</evidence>
<keyword evidence="2" id="KW-1185">Reference proteome</keyword>
<accession>A0A401RVL1</accession>
<organism evidence="1 2">
    <name type="scientific">Chiloscyllium punctatum</name>
    <name type="common">Brownbanded bambooshark</name>
    <name type="synonym">Hemiscyllium punctatum</name>
    <dbReference type="NCBI Taxonomy" id="137246"/>
    <lineage>
        <taxon>Eukaryota</taxon>
        <taxon>Metazoa</taxon>
        <taxon>Chordata</taxon>
        <taxon>Craniata</taxon>
        <taxon>Vertebrata</taxon>
        <taxon>Chondrichthyes</taxon>
        <taxon>Elasmobranchii</taxon>
        <taxon>Galeomorphii</taxon>
        <taxon>Galeoidea</taxon>
        <taxon>Orectolobiformes</taxon>
        <taxon>Hemiscylliidae</taxon>
        <taxon>Chiloscyllium</taxon>
    </lineage>
</organism>
<evidence type="ECO:0000313" key="2">
    <source>
        <dbReference type="Proteomes" id="UP000287033"/>
    </source>
</evidence>
<sequence>MHGTHTACPGGSTTIQVEGVQDGTAHGTSILEMHRCYLNEGADPRKPPFLPFVGLARPSADNKSRLGLSLSLCIHTLSTLHTIWFV</sequence>
<protein>
    <submittedName>
        <fullName evidence="1">Uncharacterized protein</fullName>
    </submittedName>
</protein>
<dbReference type="AlphaFoldDB" id="A0A401RVL1"/>
<gene>
    <name evidence="1" type="ORF">chiPu_0000582</name>
</gene>
<name>A0A401RVL1_CHIPU</name>
<proteinExistence type="predicted"/>
<comment type="caution">
    <text evidence="1">The sequence shown here is derived from an EMBL/GenBank/DDBJ whole genome shotgun (WGS) entry which is preliminary data.</text>
</comment>
<dbReference type="Proteomes" id="UP000287033">
    <property type="component" value="Unassembled WGS sequence"/>
</dbReference>
<dbReference type="EMBL" id="BEZZ01000007">
    <property type="protein sequence ID" value="GCC22197.1"/>
    <property type="molecule type" value="Genomic_DNA"/>
</dbReference>
<reference evidence="1 2" key="1">
    <citation type="journal article" date="2018" name="Nat. Ecol. Evol.">
        <title>Shark genomes provide insights into elasmobranch evolution and the origin of vertebrates.</title>
        <authorList>
            <person name="Hara Y"/>
            <person name="Yamaguchi K"/>
            <person name="Onimaru K"/>
            <person name="Kadota M"/>
            <person name="Koyanagi M"/>
            <person name="Keeley SD"/>
            <person name="Tatsumi K"/>
            <person name="Tanaka K"/>
            <person name="Motone F"/>
            <person name="Kageyama Y"/>
            <person name="Nozu R"/>
            <person name="Adachi N"/>
            <person name="Nishimura O"/>
            <person name="Nakagawa R"/>
            <person name="Tanegashima C"/>
            <person name="Kiyatake I"/>
            <person name="Matsumoto R"/>
            <person name="Murakumo K"/>
            <person name="Nishida K"/>
            <person name="Terakita A"/>
            <person name="Kuratani S"/>
            <person name="Sato K"/>
            <person name="Hyodo S Kuraku.S."/>
        </authorList>
    </citation>
    <scope>NUCLEOTIDE SEQUENCE [LARGE SCALE GENOMIC DNA]</scope>
</reference>